<dbReference type="Proteomes" id="UP000004994">
    <property type="component" value="Chromosome 7"/>
</dbReference>
<evidence type="ECO:0000256" key="2">
    <source>
        <dbReference type="SAM" id="SignalP"/>
    </source>
</evidence>
<reference evidence="3" key="1">
    <citation type="journal article" date="2012" name="Nature">
        <title>The tomato genome sequence provides insights into fleshy fruit evolution.</title>
        <authorList>
            <consortium name="Tomato Genome Consortium"/>
        </authorList>
    </citation>
    <scope>NUCLEOTIDE SEQUENCE [LARGE SCALE GENOMIC DNA]</scope>
    <source>
        <strain evidence="3">cv. Heinz 1706</strain>
    </source>
</reference>
<dbReference type="AlphaFoldDB" id="A0A3Q7HAT8"/>
<dbReference type="InParanoid" id="A0A3Q7HAT8"/>
<reference evidence="3" key="2">
    <citation type="submission" date="2019-01" db="UniProtKB">
        <authorList>
            <consortium name="EnsemblPlants"/>
        </authorList>
    </citation>
    <scope>IDENTIFICATION</scope>
    <source>
        <strain evidence="3">cv. Heinz 1706</strain>
    </source>
</reference>
<proteinExistence type="predicted"/>
<feature type="signal peptide" evidence="2">
    <location>
        <begin position="1"/>
        <end position="23"/>
    </location>
</feature>
<evidence type="ECO:0000256" key="1">
    <source>
        <dbReference type="SAM" id="MobiDB-lite"/>
    </source>
</evidence>
<feature type="compositionally biased region" description="Basic residues" evidence="1">
    <location>
        <begin position="60"/>
        <end position="69"/>
    </location>
</feature>
<keyword evidence="2" id="KW-0732">Signal</keyword>
<dbReference type="EnsemblPlants" id="Solyc07g051965.1.1">
    <property type="protein sequence ID" value="Solyc07g051965.1.1"/>
    <property type="gene ID" value="Solyc07g051965.1"/>
</dbReference>
<keyword evidence="4" id="KW-1185">Reference proteome</keyword>
<evidence type="ECO:0000313" key="3">
    <source>
        <dbReference type="EnsemblPlants" id="Solyc07g051965.1.1"/>
    </source>
</evidence>
<protein>
    <submittedName>
        <fullName evidence="3">Uncharacterized protein</fullName>
    </submittedName>
</protein>
<accession>A0A3Q7HAT8</accession>
<name>A0A3Q7HAT8_SOLLC</name>
<sequence length="76" mass="8443">MNTPIQGSSSCLFSLKLLSFLKAADHPYHVMCSRKELAGVVDQLCHDAVVSLHTPSPIPRNRKREKKKGIPNMSLN</sequence>
<organism evidence="3">
    <name type="scientific">Solanum lycopersicum</name>
    <name type="common">Tomato</name>
    <name type="synonym">Lycopersicon esculentum</name>
    <dbReference type="NCBI Taxonomy" id="4081"/>
    <lineage>
        <taxon>Eukaryota</taxon>
        <taxon>Viridiplantae</taxon>
        <taxon>Streptophyta</taxon>
        <taxon>Embryophyta</taxon>
        <taxon>Tracheophyta</taxon>
        <taxon>Spermatophyta</taxon>
        <taxon>Magnoliopsida</taxon>
        <taxon>eudicotyledons</taxon>
        <taxon>Gunneridae</taxon>
        <taxon>Pentapetalae</taxon>
        <taxon>asterids</taxon>
        <taxon>lamiids</taxon>
        <taxon>Solanales</taxon>
        <taxon>Solanaceae</taxon>
        <taxon>Solanoideae</taxon>
        <taxon>Solaneae</taxon>
        <taxon>Solanum</taxon>
        <taxon>Solanum subgen. Lycopersicon</taxon>
    </lineage>
</organism>
<feature type="region of interest" description="Disordered" evidence="1">
    <location>
        <begin position="53"/>
        <end position="76"/>
    </location>
</feature>
<evidence type="ECO:0000313" key="4">
    <source>
        <dbReference type="Proteomes" id="UP000004994"/>
    </source>
</evidence>
<dbReference type="Gramene" id="Solyc07g051965.1.1">
    <property type="protein sequence ID" value="Solyc07g051965.1.1"/>
    <property type="gene ID" value="Solyc07g051965.1"/>
</dbReference>
<feature type="chain" id="PRO_5018778250" evidence="2">
    <location>
        <begin position="24"/>
        <end position="76"/>
    </location>
</feature>